<sequence>MIEERRLCAAVSITNSNVLVIGGIGRNQVSLRSTELLTQLEGERGGGGGEKWQWHPFSPMNEEHGGDLFAAYFQGRVYVVGCGEYVDAMEMLDVAADGQWTSLTSNDYSLCQPLHVDSMTSVNNQLFIAGSALDPG</sequence>
<organism evidence="3">
    <name type="scientific">Hymenolepis diminuta</name>
    <name type="common">Rat tapeworm</name>
    <dbReference type="NCBI Taxonomy" id="6216"/>
    <lineage>
        <taxon>Eukaryota</taxon>
        <taxon>Metazoa</taxon>
        <taxon>Spiralia</taxon>
        <taxon>Lophotrochozoa</taxon>
        <taxon>Platyhelminthes</taxon>
        <taxon>Cestoda</taxon>
        <taxon>Eucestoda</taxon>
        <taxon>Cyclophyllidea</taxon>
        <taxon>Hymenolepididae</taxon>
        <taxon>Hymenolepis</taxon>
    </lineage>
</organism>
<dbReference type="Gene3D" id="2.120.10.80">
    <property type="entry name" value="Kelch-type beta propeller"/>
    <property type="match status" value="1"/>
</dbReference>
<reference evidence="1 2" key="2">
    <citation type="submission" date="2018-11" db="EMBL/GenBank/DDBJ databases">
        <authorList>
            <consortium name="Pathogen Informatics"/>
        </authorList>
    </citation>
    <scope>NUCLEOTIDE SEQUENCE [LARGE SCALE GENOMIC DNA]</scope>
</reference>
<proteinExistence type="predicted"/>
<evidence type="ECO:0000313" key="1">
    <source>
        <dbReference type="EMBL" id="VDL64173.1"/>
    </source>
</evidence>
<dbReference type="WBParaSite" id="HDID_0001086001-mRNA-1">
    <property type="protein sequence ID" value="HDID_0001086001-mRNA-1"/>
    <property type="gene ID" value="HDID_0001086001"/>
</dbReference>
<accession>A0A0R3SYL5</accession>
<gene>
    <name evidence="1" type="ORF">HDID_LOCUS10858</name>
</gene>
<protein>
    <submittedName>
        <fullName evidence="3">Kelch repeat protein</fullName>
    </submittedName>
</protein>
<dbReference type="InterPro" id="IPR015915">
    <property type="entry name" value="Kelch-typ_b-propeller"/>
</dbReference>
<reference evidence="3" key="1">
    <citation type="submission" date="2017-02" db="UniProtKB">
        <authorList>
            <consortium name="WormBaseParasite"/>
        </authorList>
    </citation>
    <scope>IDENTIFICATION</scope>
</reference>
<dbReference type="SUPFAM" id="SSF117281">
    <property type="entry name" value="Kelch motif"/>
    <property type="match status" value="1"/>
</dbReference>
<dbReference type="EMBL" id="UYSG01012029">
    <property type="protein sequence ID" value="VDL64173.1"/>
    <property type="molecule type" value="Genomic_DNA"/>
</dbReference>
<dbReference type="Proteomes" id="UP000274504">
    <property type="component" value="Unassembled WGS sequence"/>
</dbReference>
<evidence type="ECO:0000313" key="3">
    <source>
        <dbReference type="WBParaSite" id="HDID_0001086001-mRNA-1"/>
    </source>
</evidence>
<dbReference type="AlphaFoldDB" id="A0A0R3SYL5"/>
<name>A0A0R3SYL5_HYMDI</name>
<evidence type="ECO:0000313" key="2">
    <source>
        <dbReference type="Proteomes" id="UP000274504"/>
    </source>
</evidence>